<reference evidence="1 2" key="1">
    <citation type="submission" date="2018-06" db="EMBL/GenBank/DDBJ databases">
        <title>Genomic Encyclopedia of Archaeal and Bacterial Type Strains, Phase II (KMG-II): from individual species to whole genera.</title>
        <authorList>
            <person name="Goeker M."/>
        </authorList>
    </citation>
    <scope>NUCLEOTIDE SEQUENCE [LARGE SCALE GENOMIC DNA]</scope>
    <source>
        <strain evidence="1 2">DSM 29821</strain>
    </source>
</reference>
<name>A0A327VM48_9BACT</name>
<evidence type="ECO:0000313" key="2">
    <source>
        <dbReference type="Proteomes" id="UP000249819"/>
    </source>
</evidence>
<dbReference type="AlphaFoldDB" id="A0A327VM48"/>
<keyword evidence="2" id="KW-1185">Reference proteome</keyword>
<comment type="caution">
    <text evidence="1">The sequence shown here is derived from an EMBL/GenBank/DDBJ whole genome shotgun (WGS) entry which is preliminary data.</text>
</comment>
<accession>A0A327VM48</accession>
<gene>
    <name evidence="1" type="ORF">CLV59_1118</name>
</gene>
<dbReference type="Proteomes" id="UP000249819">
    <property type="component" value="Unassembled WGS sequence"/>
</dbReference>
<organism evidence="1 2">
    <name type="scientific">Chitinophaga dinghuensis</name>
    <dbReference type="NCBI Taxonomy" id="1539050"/>
    <lineage>
        <taxon>Bacteria</taxon>
        <taxon>Pseudomonadati</taxon>
        <taxon>Bacteroidota</taxon>
        <taxon>Chitinophagia</taxon>
        <taxon>Chitinophagales</taxon>
        <taxon>Chitinophagaceae</taxon>
        <taxon>Chitinophaga</taxon>
    </lineage>
</organism>
<protein>
    <submittedName>
        <fullName evidence="1">Uncharacterized protein</fullName>
    </submittedName>
</protein>
<sequence>MLADCKNWCNFKEYAMARVFSTKGARFCVIFAPFKMNSYVPEPA</sequence>
<evidence type="ECO:0000313" key="1">
    <source>
        <dbReference type="EMBL" id="RAJ73889.1"/>
    </source>
</evidence>
<dbReference type="EMBL" id="QLMA01000011">
    <property type="protein sequence ID" value="RAJ73889.1"/>
    <property type="molecule type" value="Genomic_DNA"/>
</dbReference>
<proteinExistence type="predicted"/>